<dbReference type="AlphaFoldDB" id="A0A835YVB7"/>
<keyword evidence="2" id="KW-1185">Reference proteome</keyword>
<protein>
    <submittedName>
        <fullName evidence="1">Uncharacterized protein</fullName>
    </submittedName>
</protein>
<evidence type="ECO:0000313" key="2">
    <source>
        <dbReference type="Proteomes" id="UP000664859"/>
    </source>
</evidence>
<comment type="caution">
    <text evidence="1">The sequence shown here is derived from an EMBL/GenBank/DDBJ whole genome shotgun (WGS) entry which is preliminary data.</text>
</comment>
<dbReference type="Proteomes" id="UP000664859">
    <property type="component" value="Unassembled WGS sequence"/>
</dbReference>
<organism evidence="1 2">
    <name type="scientific">Tribonema minus</name>
    <dbReference type="NCBI Taxonomy" id="303371"/>
    <lineage>
        <taxon>Eukaryota</taxon>
        <taxon>Sar</taxon>
        <taxon>Stramenopiles</taxon>
        <taxon>Ochrophyta</taxon>
        <taxon>PX clade</taxon>
        <taxon>Xanthophyceae</taxon>
        <taxon>Tribonematales</taxon>
        <taxon>Tribonemataceae</taxon>
        <taxon>Tribonema</taxon>
    </lineage>
</organism>
<name>A0A835YVB7_9STRA</name>
<reference evidence="1" key="1">
    <citation type="submission" date="2021-02" db="EMBL/GenBank/DDBJ databases">
        <title>First Annotated Genome of the Yellow-green Alga Tribonema minus.</title>
        <authorList>
            <person name="Mahan K.M."/>
        </authorList>
    </citation>
    <scope>NUCLEOTIDE SEQUENCE</scope>
    <source>
        <strain evidence="1">UTEX B ZZ1240</strain>
    </source>
</reference>
<dbReference type="EMBL" id="JAFCMP010000277">
    <property type="protein sequence ID" value="KAG5182046.1"/>
    <property type="molecule type" value="Genomic_DNA"/>
</dbReference>
<gene>
    <name evidence="1" type="ORF">JKP88DRAFT_290675</name>
</gene>
<accession>A0A835YVB7</accession>
<sequence>MTKITTIAGLQALIERRNKANEDAQGRSSGPVFLSAVLDLLDDLDAGRPISSSATHTQNFCGAAELILIRGFRKPRERLFFGLTAKVPENRTTSSESQEPGNPRGTKMTLSWIGPITTGHSHQTYFGKNAVGREVMMISPALQPADQKPRWEIRFNDASMRIPAIPQHETLAAAQAQAELEMDQPISKSGLASRLLCARLRVTSLFPGAQNFSDGDLRAACELIAPEYPEQEVDEIFEDVRSYRPYRPKLTVADPIATFVQLSERVAALSA</sequence>
<evidence type="ECO:0000313" key="1">
    <source>
        <dbReference type="EMBL" id="KAG5182046.1"/>
    </source>
</evidence>
<proteinExistence type="predicted"/>